<accession>A0A7J7LDM2</accession>
<evidence type="ECO:0008006" key="3">
    <source>
        <dbReference type="Google" id="ProtNLM"/>
    </source>
</evidence>
<proteinExistence type="predicted"/>
<protein>
    <recommendedName>
        <fullName evidence="3">MULE transposase domain-containing protein</fullName>
    </recommendedName>
</protein>
<dbReference type="PANTHER" id="PTHR31973:SF187">
    <property type="entry name" value="MUTATOR TRANSPOSASE MUDRA PROTEIN"/>
    <property type="match status" value="1"/>
</dbReference>
<dbReference type="OrthoDB" id="1888602at2759"/>
<keyword evidence="2" id="KW-1185">Reference proteome</keyword>
<organism evidence="1 2">
    <name type="scientific">Kingdonia uniflora</name>
    <dbReference type="NCBI Taxonomy" id="39325"/>
    <lineage>
        <taxon>Eukaryota</taxon>
        <taxon>Viridiplantae</taxon>
        <taxon>Streptophyta</taxon>
        <taxon>Embryophyta</taxon>
        <taxon>Tracheophyta</taxon>
        <taxon>Spermatophyta</taxon>
        <taxon>Magnoliopsida</taxon>
        <taxon>Ranunculales</taxon>
        <taxon>Circaeasteraceae</taxon>
        <taxon>Kingdonia</taxon>
    </lineage>
</organism>
<sequence length="116" mass="12819">MESIVGSYAQGYYDLPSLCVKILKSNSGSITRTLRQDGTLQLTGTLVAFKASLNGFVKGYRPILGLDGYFLKGKYRGVCLSVLSLDGNNGLFPIGVYMCRNECKYSWLDFLTKIEP</sequence>
<dbReference type="PANTHER" id="PTHR31973">
    <property type="entry name" value="POLYPROTEIN, PUTATIVE-RELATED"/>
    <property type="match status" value="1"/>
</dbReference>
<reference evidence="1 2" key="1">
    <citation type="journal article" date="2020" name="IScience">
        <title>Genome Sequencing of the Endangered Kingdonia uniflora (Circaeasteraceae, Ranunculales) Reveals Potential Mechanisms of Evolutionary Specialization.</title>
        <authorList>
            <person name="Sun Y."/>
            <person name="Deng T."/>
            <person name="Zhang A."/>
            <person name="Moore M.J."/>
            <person name="Landis J.B."/>
            <person name="Lin N."/>
            <person name="Zhang H."/>
            <person name="Zhang X."/>
            <person name="Huang J."/>
            <person name="Zhang X."/>
            <person name="Sun H."/>
            <person name="Wang H."/>
        </authorList>
    </citation>
    <scope>NUCLEOTIDE SEQUENCE [LARGE SCALE GENOMIC DNA]</scope>
    <source>
        <strain evidence="1">TB1705</strain>
        <tissue evidence="1">Leaf</tissue>
    </source>
</reference>
<dbReference type="EMBL" id="JACGCM010002347">
    <property type="protein sequence ID" value="KAF6140781.1"/>
    <property type="molecule type" value="Genomic_DNA"/>
</dbReference>
<gene>
    <name evidence="1" type="ORF">GIB67_042194</name>
</gene>
<evidence type="ECO:0000313" key="2">
    <source>
        <dbReference type="Proteomes" id="UP000541444"/>
    </source>
</evidence>
<comment type="caution">
    <text evidence="1">The sequence shown here is derived from an EMBL/GenBank/DDBJ whole genome shotgun (WGS) entry which is preliminary data.</text>
</comment>
<evidence type="ECO:0000313" key="1">
    <source>
        <dbReference type="EMBL" id="KAF6140781.1"/>
    </source>
</evidence>
<dbReference type="AlphaFoldDB" id="A0A7J7LDM2"/>
<name>A0A7J7LDM2_9MAGN</name>
<dbReference type="Proteomes" id="UP000541444">
    <property type="component" value="Unassembled WGS sequence"/>
</dbReference>